<dbReference type="InterPro" id="IPR036291">
    <property type="entry name" value="NAD(P)-bd_dom_sf"/>
</dbReference>
<name>A0A6A6YVX4_9PEZI</name>
<evidence type="ECO:0000256" key="1">
    <source>
        <dbReference type="ARBA" id="ARBA00022857"/>
    </source>
</evidence>
<reference evidence="6" key="3">
    <citation type="submission" date="2025-04" db="UniProtKB">
        <authorList>
            <consortium name="RefSeq"/>
        </authorList>
    </citation>
    <scope>IDENTIFICATION</scope>
    <source>
        <strain evidence="6">CBS 304.34</strain>
    </source>
</reference>
<evidence type="ECO:0000259" key="3">
    <source>
        <dbReference type="Pfam" id="PF05368"/>
    </source>
</evidence>
<keyword evidence="1" id="KW-0521">NADP</keyword>
<dbReference type="PANTHER" id="PTHR47706">
    <property type="entry name" value="NMRA-LIKE FAMILY PROTEIN"/>
    <property type="match status" value="1"/>
</dbReference>
<accession>A0A6A6YVX4</accession>
<dbReference type="SUPFAM" id="SSF51735">
    <property type="entry name" value="NAD(P)-binding Rossmann-fold domains"/>
    <property type="match status" value="1"/>
</dbReference>
<dbReference type="AlphaFoldDB" id="A0A6A6YVX4"/>
<dbReference type="InterPro" id="IPR008030">
    <property type="entry name" value="NmrA-like"/>
</dbReference>
<dbReference type="GO" id="GO:0016491">
    <property type="term" value="F:oxidoreductase activity"/>
    <property type="evidence" value="ECO:0007669"/>
    <property type="project" value="UniProtKB-KW"/>
</dbReference>
<sequence>MSTTPPSSILLFGAGELGTAILDALLPYFPNPQNLTLAVRDPSKYTSLTPHKINFLPLDLLTATPASLATHFSAFSVVICANGFGLPPGSQLLIARAALAAGKLRKENGEAPLRFFPWQWGVDYDVTGDAGGLMPLFGEQLAVKELLRAETTEAGVQWMVVSTGIFMSFLFEGAFGVVETVKEEGKGKGKEVVVRALGGWENRVTVTTVEDIGRIAARLVCEPNGVEAGERVVYAASQTISYGELAGVVERVLGRGLRREVWSVEFLKEELGREPESVMRKYRIVFAEGKGVSWGEEETVNRRWGMEVTDVETWARENYRV</sequence>
<dbReference type="Gene3D" id="3.40.50.720">
    <property type="entry name" value="NAD(P)-binding Rossmann-like Domain"/>
    <property type="match status" value="1"/>
</dbReference>
<evidence type="ECO:0000313" key="6">
    <source>
        <dbReference type="RefSeq" id="XP_033579633.1"/>
    </source>
</evidence>
<evidence type="ECO:0000313" key="4">
    <source>
        <dbReference type="EMBL" id="KAF2812669.1"/>
    </source>
</evidence>
<gene>
    <name evidence="4 6" type="ORF">BDZ99DRAFT_439968</name>
</gene>
<dbReference type="InterPro" id="IPR051609">
    <property type="entry name" value="NmrA/Isoflavone_reductase-like"/>
</dbReference>
<reference evidence="4 6" key="1">
    <citation type="journal article" date="2020" name="Stud. Mycol.">
        <title>101 Dothideomycetes genomes: a test case for predicting lifestyles and emergence of pathogens.</title>
        <authorList>
            <person name="Haridas S."/>
            <person name="Albert R."/>
            <person name="Binder M."/>
            <person name="Bloem J."/>
            <person name="Labutti K."/>
            <person name="Salamov A."/>
            <person name="Andreopoulos B."/>
            <person name="Baker S."/>
            <person name="Barry K."/>
            <person name="Bills G."/>
            <person name="Bluhm B."/>
            <person name="Cannon C."/>
            <person name="Castanera R."/>
            <person name="Culley D."/>
            <person name="Daum C."/>
            <person name="Ezra D."/>
            <person name="Gonzalez J."/>
            <person name="Henrissat B."/>
            <person name="Kuo A."/>
            <person name="Liang C."/>
            <person name="Lipzen A."/>
            <person name="Lutzoni F."/>
            <person name="Magnuson J."/>
            <person name="Mondo S."/>
            <person name="Nolan M."/>
            <person name="Ohm R."/>
            <person name="Pangilinan J."/>
            <person name="Park H.-J."/>
            <person name="Ramirez L."/>
            <person name="Alfaro M."/>
            <person name="Sun H."/>
            <person name="Tritt A."/>
            <person name="Yoshinaga Y."/>
            <person name="Zwiers L.-H."/>
            <person name="Turgeon B."/>
            <person name="Goodwin S."/>
            <person name="Spatafora J."/>
            <person name="Crous P."/>
            <person name="Grigoriev I."/>
        </authorList>
    </citation>
    <scope>NUCLEOTIDE SEQUENCE</scope>
    <source>
        <strain evidence="4 6">CBS 304.34</strain>
    </source>
</reference>
<proteinExistence type="predicted"/>
<keyword evidence="5" id="KW-1185">Reference proteome</keyword>
<evidence type="ECO:0000256" key="2">
    <source>
        <dbReference type="ARBA" id="ARBA00023002"/>
    </source>
</evidence>
<dbReference type="OrthoDB" id="5283654at2759"/>
<dbReference type="GeneID" id="54458578"/>
<dbReference type="Proteomes" id="UP000504636">
    <property type="component" value="Unplaced"/>
</dbReference>
<feature type="domain" description="NmrA-like" evidence="3">
    <location>
        <begin position="7"/>
        <end position="288"/>
    </location>
</feature>
<dbReference type="Pfam" id="PF05368">
    <property type="entry name" value="NmrA"/>
    <property type="match status" value="1"/>
</dbReference>
<organism evidence="4">
    <name type="scientific">Mytilinidion resinicola</name>
    <dbReference type="NCBI Taxonomy" id="574789"/>
    <lineage>
        <taxon>Eukaryota</taxon>
        <taxon>Fungi</taxon>
        <taxon>Dikarya</taxon>
        <taxon>Ascomycota</taxon>
        <taxon>Pezizomycotina</taxon>
        <taxon>Dothideomycetes</taxon>
        <taxon>Pleosporomycetidae</taxon>
        <taxon>Mytilinidiales</taxon>
        <taxon>Mytilinidiaceae</taxon>
        <taxon>Mytilinidion</taxon>
    </lineage>
</organism>
<evidence type="ECO:0000313" key="5">
    <source>
        <dbReference type="Proteomes" id="UP000504636"/>
    </source>
</evidence>
<reference evidence="6" key="2">
    <citation type="submission" date="2020-04" db="EMBL/GenBank/DDBJ databases">
        <authorList>
            <consortium name="NCBI Genome Project"/>
        </authorList>
    </citation>
    <scope>NUCLEOTIDE SEQUENCE</scope>
    <source>
        <strain evidence="6">CBS 304.34</strain>
    </source>
</reference>
<dbReference type="EMBL" id="MU003697">
    <property type="protein sequence ID" value="KAF2812669.1"/>
    <property type="molecule type" value="Genomic_DNA"/>
</dbReference>
<keyword evidence="2" id="KW-0560">Oxidoreductase</keyword>
<dbReference type="PANTHER" id="PTHR47706:SF6">
    <property type="entry name" value="NMRA-LIKE FAMILY PROTEIN (AFU_ORTHOLOGUE AFUA_6G00280)"/>
    <property type="match status" value="1"/>
</dbReference>
<protein>
    <submittedName>
        <fullName evidence="4 6">NAD(P)-binding protein</fullName>
    </submittedName>
</protein>
<dbReference type="RefSeq" id="XP_033579633.1">
    <property type="nucleotide sequence ID" value="XM_033717685.1"/>
</dbReference>